<keyword evidence="3" id="KW-0413">Isomerase</keyword>
<feature type="active site" evidence="2">
    <location>
        <position position="47"/>
    </location>
</feature>
<sequence length="302" mass="31821">MAARRYLLLDVFAGTALEGNPLAVVLDAEGLDAARMQAITREFNLSETVFVLRPENAAHAARIRIFCPEYEMPFAGHPTVGTAVALWRERGHGDGEILVLEENIGPVRCIVSGGEGAAFAEFDVPQLSAALPFTPDPARIAAALGLDASDIGFDAHAPGAWSAGVPYVTVPVKGLDAIGRVRFDPHAWSAFAPAKGDNARASAYVYCRETALSGSSFHARMFVAASPSYEDPATGSAAAAFVGAVVANERPGDGSREIWIEQGMEMGRPSRIRLEIDVEGGKATAARIGGEAVIVGRGEIYV</sequence>
<dbReference type="NCBIfam" id="TIGR00654">
    <property type="entry name" value="PhzF_family"/>
    <property type="match status" value="1"/>
</dbReference>
<reference evidence="3 4" key="1">
    <citation type="submission" date="2017-04" db="EMBL/GenBank/DDBJ databases">
        <authorList>
            <person name="Afonso C.L."/>
            <person name="Miller P.J."/>
            <person name="Scott M.A."/>
            <person name="Spackman E."/>
            <person name="Goraichik I."/>
            <person name="Dimitrov K.M."/>
            <person name="Suarez D.L."/>
            <person name="Swayne D.E."/>
        </authorList>
    </citation>
    <scope>NUCLEOTIDE SEQUENCE [LARGE SCALE GENOMIC DNA]</scope>
    <source>
        <strain evidence="3 4">B5P</strain>
    </source>
</reference>
<protein>
    <submittedName>
        <fullName evidence="3">Trans-2,3-dihydro-3-hydroxyanthranilate isomerase</fullName>
    </submittedName>
</protein>
<dbReference type="OrthoDB" id="9788221at2"/>
<gene>
    <name evidence="3" type="ORF">SAMN02982922_3380</name>
</gene>
<organism evidence="3 4">
    <name type="scientific">Mesorhizobium australicum</name>
    <dbReference type="NCBI Taxonomy" id="536018"/>
    <lineage>
        <taxon>Bacteria</taxon>
        <taxon>Pseudomonadati</taxon>
        <taxon>Pseudomonadota</taxon>
        <taxon>Alphaproteobacteria</taxon>
        <taxon>Hyphomicrobiales</taxon>
        <taxon>Phyllobacteriaceae</taxon>
        <taxon>Mesorhizobium</taxon>
    </lineage>
</organism>
<dbReference type="Pfam" id="PF02567">
    <property type="entry name" value="PhzC-PhzF"/>
    <property type="match status" value="1"/>
</dbReference>
<evidence type="ECO:0000256" key="1">
    <source>
        <dbReference type="ARBA" id="ARBA00008270"/>
    </source>
</evidence>
<dbReference type="RefSeq" id="WP_085465213.1">
    <property type="nucleotide sequence ID" value="NZ_FXBL01000004.1"/>
</dbReference>
<dbReference type="GO" id="GO:0005737">
    <property type="term" value="C:cytoplasm"/>
    <property type="evidence" value="ECO:0007669"/>
    <property type="project" value="TreeGrafter"/>
</dbReference>
<dbReference type="SUPFAM" id="SSF54506">
    <property type="entry name" value="Diaminopimelate epimerase-like"/>
    <property type="match status" value="1"/>
</dbReference>
<name>A0A1X7P735_9HYPH</name>
<dbReference type="Proteomes" id="UP000193083">
    <property type="component" value="Unassembled WGS sequence"/>
</dbReference>
<evidence type="ECO:0000313" key="4">
    <source>
        <dbReference type="Proteomes" id="UP000193083"/>
    </source>
</evidence>
<dbReference type="EMBL" id="FXBL01000004">
    <property type="protein sequence ID" value="SMH46631.1"/>
    <property type="molecule type" value="Genomic_DNA"/>
</dbReference>
<dbReference type="GO" id="GO:0016853">
    <property type="term" value="F:isomerase activity"/>
    <property type="evidence" value="ECO:0007669"/>
    <property type="project" value="UniProtKB-KW"/>
</dbReference>
<comment type="similarity">
    <text evidence="1">Belongs to the PhzF family.</text>
</comment>
<evidence type="ECO:0000256" key="2">
    <source>
        <dbReference type="PIRSR" id="PIRSR016184-1"/>
    </source>
</evidence>
<keyword evidence="4" id="KW-1185">Reference proteome</keyword>
<evidence type="ECO:0000313" key="3">
    <source>
        <dbReference type="EMBL" id="SMH46631.1"/>
    </source>
</evidence>
<dbReference type="InterPro" id="IPR003719">
    <property type="entry name" value="Phenazine_PhzF-like"/>
</dbReference>
<proteinExistence type="inferred from homology"/>
<dbReference type="PIRSF" id="PIRSF016184">
    <property type="entry name" value="PhzC_PhzF"/>
    <property type="match status" value="1"/>
</dbReference>
<dbReference type="PANTHER" id="PTHR13774">
    <property type="entry name" value="PHENAZINE BIOSYNTHESIS PROTEIN"/>
    <property type="match status" value="1"/>
</dbReference>
<dbReference type="AlphaFoldDB" id="A0A1X7P735"/>
<accession>A0A1X7P735</accession>
<dbReference type="Gene3D" id="3.10.310.10">
    <property type="entry name" value="Diaminopimelate Epimerase, Chain A, domain 1"/>
    <property type="match status" value="2"/>
</dbReference>
<dbReference type="PANTHER" id="PTHR13774:SF32">
    <property type="entry name" value="ANTISENSE-ENHANCING SEQUENCE 1"/>
    <property type="match status" value="1"/>
</dbReference>